<proteinExistence type="predicted"/>
<reference evidence="1 2" key="1">
    <citation type="submission" date="2018-01" db="EMBL/GenBank/DDBJ databases">
        <title>Bacillus asahii Genome sequencing and assembly.</title>
        <authorList>
            <person name="Jiang H."/>
            <person name="Feng Y."/>
            <person name="Zhao F."/>
            <person name="Lin X."/>
        </authorList>
    </citation>
    <scope>NUCLEOTIDE SEQUENCE [LARGE SCALE GENOMIC DNA]</scope>
    <source>
        <strain evidence="1 2">OM18</strain>
    </source>
</reference>
<gene>
    <name evidence="1" type="ORF">BAOM_0279</name>
</gene>
<sequence length="69" mass="8061">MPSFTIQPNNLYLQLEQLLLIQTSLAIHLDLLHMYQEQLLLQLTKLEPISLPGRYSLNKELPHSHYPPI</sequence>
<organism evidence="1 2">
    <name type="scientific">Peribacillus asahii</name>
    <dbReference type="NCBI Taxonomy" id="228899"/>
    <lineage>
        <taxon>Bacteria</taxon>
        <taxon>Bacillati</taxon>
        <taxon>Bacillota</taxon>
        <taxon>Bacilli</taxon>
        <taxon>Bacillales</taxon>
        <taxon>Bacillaceae</taxon>
        <taxon>Peribacillus</taxon>
    </lineage>
</organism>
<dbReference type="KEGG" id="pasa:BAOM_0279"/>
<dbReference type="Proteomes" id="UP000283095">
    <property type="component" value="Chromosome"/>
</dbReference>
<evidence type="ECO:0000313" key="2">
    <source>
        <dbReference type="Proteomes" id="UP000283095"/>
    </source>
</evidence>
<name>A0A3Q9RJS1_9BACI</name>
<dbReference type="AlphaFoldDB" id="A0A3Q9RJS1"/>
<dbReference type="EMBL" id="CP026095">
    <property type="protein sequence ID" value="AZV40967.1"/>
    <property type="molecule type" value="Genomic_DNA"/>
</dbReference>
<accession>A0A3Q9RJS1</accession>
<evidence type="ECO:0000313" key="1">
    <source>
        <dbReference type="EMBL" id="AZV40967.1"/>
    </source>
</evidence>
<protein>
    <submittedName>
        <fullName evidence="1">Uncharacterized protein</fullName>
    </submittedName>
</protein>